<dbReference type="Pfam" id="PF19054">
    <property type="entry name" value="DUF5753"/>
    <property type="match status" value="1"/>
</dbReference>
<name>A0ABV9SA14_9PSEU</name>
<dbReference type="SUPFAM" id="SSF47413">
    <property type="entry name" value="lambda repressor-like DNA-binding domains"/>
    <property type="match status" value="1"/>
</dbReference>
<dbReference type="Proteomes" id="UP001595859">
    <property type="component" value="Unassembled WGS sequence"/>
</dbReference>
<proteinExistence type="predicted"/>
<dbReference type="SMART" id="SM00530">
    <property type="entry name" value="HTH_XRE"/>
    <property type="match status" value="1"/>
</dbReference>
<dbReference type="EMBL" id="JBHSIS010000022">
    <property type="protein sequence ID" value="MFC4858578.1"/>
    <property type="molecule type" value="Genomic_DNA"/>
</dbReference>
<evidence type="ECO:0000313" key="2">
    <source>
        <dbReference type="EMBL" id="MFC4858578.1"/>
    </source>
</evidence>
<dbReference type="Pfam" id="PF01381">
    <property type="entry name" value="HTH_3"/>
    <property type="match status" value="1"/>
</dbReference>
<dbReference type="CDD" id="cd00093">
    <property type="entry name" value="HTH_XRE"/>
    <property type="match status" value="1"/>
</dbReference>
<protein>
    <submittedName>
        <fullName evidence="2">Scr1 family TA system antitoxin-like transcriptional regulator</fullName>
    </submittedName>
</protein>
<gene>
    <name evidence="2" type="ORF">ACFPCV_34205</name>
</gene>
<organism evidence="2 3">
    <name type="scientific">Actinophytocola glycyrrhizae</name>
    <dbReference type="NCBI Taxonomy" id="2044873"/>
    <lineage>
        <taxon>Bacteria</taxon>
        <taxon>Bacillati</taxon>
        <taxon>Actinomycetota</taxon>
        <taxon>Actinomycetes</taxon>
        <taxon>Pseudonocardiales</taxon>
        <taxon>Pseudonocardiaceae</taxon>
    </lineage>
</organism>
<evidence type="ECO:0000259" key="1">
    <source>
        <dbReference type="PROSITE" id="PS50943"/>
    </source>
</evidence>
<keyword evidence="3" id="KW-1185">Reference proteome</keyword>
<dbReference type="InterPro" id="IPR043917">
    <property type="entry name" value="DUF5753"/>
</dbReference>
<evidence type="ECO:0000313" key="3">
    <source>
        <dbReference type="Proteomes" id="UP001595859"/>
    </source>
</evidence>
<dbReference type="PROSITE" id="PS50943">
    <property type="entry name" value="HTH_CROC1"/>
    <property type="match status" value="1"/>
</dbReference>
<reference evidence="3" key="1">
    <citation type="journal article" date="2019" name="Int. J. Syst. Evol. Microbiol.">
        <title>The Global Catalogue of Microorganisms (GCM) 10K type strain sequencing project: providing services to taxonomists for standard genome sequencing and annotation.</title>
        <authorList>
            <consortium name="The Broad Institute Genomics Platform"/>
            <consortium name="The Broad Institute Genome Sequencing Center for Infectious Disease"/>
            <person name="Wu L."/>
            <person name="Ma J."/>
        </authorList>
    </citation>
    <scope>NUCLEOTIDE SEQUENCE [LARGE SCALE GENOMIC DNA]</scope>
    <source>
        <strain evidence="3">ZS-22-S1</strain>
    </source>
</reference>
<sequence length="276" mass="30998">MVKELIAARQSVGMNASRLAAEIDLKPSAVSKIEKGTQGLTVRNIKAYARVTGLSKTKTDELLLLAANDDTYDDWLVEFRADMPDWFALYPELEQDAVQIWTYSSELVEGLFQTPDYAEAIVRAGLPDISSEELERSVQLRTRRQLLLGKAHPPTLRLVLNEAVVRRQVGGEAVMAEQIRHLLELSEREHISIQVLPFSAGAHPGMKTGFTLLRFPEGFDDMDCVYLENNNGGVWQEVLEHVAEYSATFERQRSMALSPQETSALLASLIQNLRER</sequence>
<comment type="caution">
    <text evidence="2">The sequence shown here is derived from an EMBL/GenBank/DDBJ whole genome shotgun (WGS) entry which is preliminary data.</text>
</comment>
<dbReference type="InterPro" id="IPR001387">
    <property type="entry name" value="Cro/C1-type_HTH"/>
</dbReference>
<feature type="domain" description="HTH cro/C1-type" evidence="1">
    <location>
        <begin position="5"/>
        <end position="62"/>
    </location>
</feature>
<dbReference type="InterPro" id="IPR010982">
    <property type="entry name" value="Lambda_DNA-bd_dom_sf"/>
</dbReference>
<accession>A0ABV9SA14</accession>
<dbReference type="Gene3D" id="1.10.260.40">
    <property type="entry name" value="lambda repressor-like DNA-binding domains"/>
    <property type="match status" value="1"/>
</dbReference>